<protein>
    <submittedName>
        <fullName evidence="1">Uncharacterized protein</fullName>
    </submittedName>
</protein>
<dbReference type="Proteomes" id="UP000292082">
    <property type="component" value="Unassembled WGS sequence"/>
</dbReference>
<proteinExistence type="predicted"/>
<keyword evidence="2" id="KW-1185">Reference proteome</keyword>
<dbReference type="AlphaFoldDB" id="A0A4Q9Q9C7"/>
<name>A0A4Q9Q9C7_9APHY</name>
<evidence type="ECO:0000313" key="2">
    <source>
        <dbReference type="Proteomes" id="UP000292082"/>
    </source>
</evidence>
<accession>A0A4Q9Q9C7</accession>
<evidence type="ECO:0000313" key="1">
    <source>
        <dbReference type="EMBL" id="TBU64129.1"/>
    </source>
</evidence>
<reference evidence="1 2" key="1">
    <citation type="submission" date="2019-01" db="EMBL/GenBank/DDBJ databases">
        <title>Draft genome sequences of three monokaryotic isolates of the white-rot basidiomycete fungus Dichomitus squalens.</title>
        <authorList>
            <consortium name="DOE Joint Genome Institute"/>
            <person name="Lopez S.C."/>
            <person name="Andreopoulos B."/>
            <person name="Pangilinan J."/>
            <person name="Lipzen A."/>
            <person name="Riley R."/>
            <person name="Ahrendt S."/>
            <person name="Ng V."/>
            <person name="Barry K."/>
            <person name="Daum C."/>
            <person name="Grigoriev I.V."/>
            <person name="Hilden K.S."/>
            <person name="Makela M.R."/>
            <person name="de Vries R.P."/>
        </authorList>
    </citation>
    <scope>NUCLEOTIDE SEQUENCE [LARGE SCALE GENOMIC DNA]</scope>
    <source>
        <strain evidence="1 2">CBS 464.89</strain>
    </source>
</reference>
<organism evidence="1 2">
    <name type="scientific">Dichomitus squalens</name>
    <dbReference type="NCBI Taxonomy" id="114155"/>
    <lineage>
        <taxon>Eukaryota</taxon>
        <taxon>Fungi</taxon>
        <taxon>Dikarya</taxon>
        <taxon>Basidiomycota</taxon>
        <taxon>Agaricomycotina</taxon>
        <taxon>Agaricomycetes</taxon>
        <taxon>Polyporales</taxon>
        <taxon>Polyporaceae</taxon>
        <taxon>Dichomitus</taxon>
    </lineage>
</organism>
<sequence length="67" mass="7612">MVKPSWIMSIVVCGAPKDTPHRRSGDSGLASMHICHFCRLWEENIAITTPQHMQVVRTLGEFYIQTV</sequence>
<dbReference type="EMBL" id="ML145087">
    <property type="protein sequence ID" value="TBU64129.1"/>
    <property type="molecule type" value="Genomic_DNA"/>
</dbReference>
<gene>
    <name evidence="1" type="ORF">BD310DRAFT_915411</name>
</gene>